<dbReference type="PIRSF" id="PIRSF002825">
    <property type="entry name" value="CfbpA"/>
    <property type="match status" value="1"/>
</dbReference>
<dbReference type="EMBL" id="VBAP01000042">
    <property type="protein sequence ID" value="TMI75634.1"/>
    <property type="molecule type" value="Genomic_DNA"/>
</dbReference>
<organism evidence="2 3">
    <name type="scientific">Candidatus Segetimicrobium genomatis</name>
    <dbReference type="NCBI Taxonomy" id="2569760"/>
    <lineage>
        <taxon>Bacteria</taxon>
        <taxon>Bacillati</taxon>
        <taxon>Candidatus Sysuimicrobiota</taxon>
        <taxon>Candidatus Sysuimicrobiia</taxon>
        <taxon>Candidatus Sysuimicrobiales</taxon>
        <taxon>Candidatus Segetimicrobiaceae</taxon>
        <taxon>Candidatus Segetimicrobium</taxon>
    </lineage>
</organism>
<dbReference type="GO" id="GO:0030288">
    <property type="term" value="C:outer membrane-bounded periplasmic space"/>
    <property type="evidence" value="ECO:0007669"/>
    <property type="project" value="TreeGrafter"/>
</dbReference>
<sequence length="346" mass="37897">MRASRIAGIVSVLVICLLLVVGPGTAAPTNTIIVYSGMDEYTMNVLTKAFEPMTGMKVESLILAAAGTMAARVRSEASFPRADIFVGGSVEIHEPLARDGLLLPYHAPEEMGGKIPSEYIDPRGLWHGFYAGPLVIIVNRRLYEQEIKPRGGPYPQTWDDLLHPAYAGKVAAWNPATVGGGYIFLATQIFRQGSEDKGFEWLKRFDASVRVYGATGPSTIPLVVRGEAVVGVAWLDDSAEAKDNGQPLEYVIPPDTGGEIGSISIVKGGPNPEGAKRFVDFVLQKGAQEVIARFGFKYPVRTDVPIRSDFPTLSSLKFVKYDRPFALQNRDRLTKKWEELIGSQRR</sequence>
<dbReference type="PANTHER" id="PTHR30006">
    <property type="entry name" value="THIAMINE-BINDING PERIPLASMIC PROTEIN-RELATED"/>
    <property type="match status" value="1"/>
</dbReference>
<dbReference type="AlphaFoldDB" id="A0A537IWD4"/>
<evidence type="ECO:0000313" key="2">
    <source>
        <dbReference type="EMBL" id="TMI75634.1"/>
    </source>
</evidence>
<dbReference type="GO" id="GO:0030975">
    <property type="term" value="F:thiamine binding"/>
    <property type="evidence" value="ECO:0007669"/>
    <property type="project" value="TreeGrafter"/>
</dbReference>
<keyword evidence="1" id="KW-0732">Signal</keyword>
<reference evidence="2 3" key="1">
    <citation type="journal article" date="2019" name="Nat. Microbiol.">
        <title>Mediterranean grassland soil C-N compound turnover is dependent on rainfall and depth, and is mediated by genomically divergent microorganisms.</title>
        <authorList>
            <person name="Diamond S."/>
            <person name="Andeer P.F."/>
            <person name="Li Z."/>
            <person name="Crits-Christoph A."/>
            <person name="Burstein D."/>
            <person name="Anantharaman K."/>
            <person name="Lane K.R."/>
            <person name="Thomas B.C."/>
            <person name="Pan C."/>
            <person name="Northen T.R."/>
            <person name="Banfield J.F."/>
        </authorList>
    </citation>
    <scope>NUCLEOTIDE SEQUENCE [LARGE SCALE GENOMIC DNA]</scope>
    <source>
        <strain evidence="2">NP_8</strain>
    </source>
</reference>
<dbReference type="InterPro" id="IPR026045">
    <property type="entry name" value="Ferric-bd"/>
</dbReference>
<dbReference type="Gene3D" id="3.40.190.10">
    <property type="entry name" value="Periplasmic binding protein-like II"/>
    <property type="match status" value="2"/>
</dbReference>
<evidence type="ECO:0000256" key="1">
    <source>
        <dbReference type="ARBA" id="ARBA00022729"/>
    </source>
</evidence>
<dbReference type="Pfam" id="PF13343">
    <property type="entry name" value="SBP_bac_6"/>
    <property type="match status" value="1"/>
</dbReference>
<evidence type="ECO:0000313" key="3">
    <source>
        <dbReference type="Proteomes" id="UP000318834"/>
    </source>
</evidence>
<gene>
    <name evidence="2" type="ORF">E6H05_06210</name>
</gene>
<comment type="caution">
    <text evidence="2">The sequence shown here is derived from an EMBL/GenBank/DDBJ whole genome shotgun (WGS) entry which is preliminary data.</text>
</comment>
<accession>A0A537IWD4</accession>
<dbReference type="GO" id="GO:0015888">
    <property type="term" value="P:thiamine transport"/>
    <property type="evidence" value="ECO:0007669"/>
    <property type="project" value="TreeGrafter"/>
</dbReference>
<dbReference type="PANTHER" id="PTHR30006:SF2">
    <property type="entry name" value="ABC TRANSPORTER SUBSTRATE-BINDING PROTEIN"/>
    <property type="match status" value="1"/>
</dbReference>
<protein>
    <submittedName>
        <fullName evidence="2">Extracellular solute-binding protein</fullName>
    </submittedName>
</protein>
<dbReference type="SUPFAM" id="SSF53850">
    <property type="entry name" value="Periplasmic binding protein-like II"/>
    <property type="match status" value="1"/>
</dbReference>
<dbReference type="Proteomes" id="UP000318834">
    <property type="component" value="Unassembled WGS sequence"/>
</dbReference>
<dbReference type="GO" id="GO:0030976">
    <property type="term" value="F:thiamine pyrophosphate binding"/>
    <property type="evidence" value="ECO:0007669"/>
    <property type="project" value="TreeGrafter"/>
</dbReference>
<name>A0A537IWD4_9BACT</name>
<proteinExistence type="predicted"/>